<dbReference type="EMBL" id="LGRX02008481">
    <property type="protein sequence ID" value="KAK3273439.1"/>
    <property type="molecule type" value="Genomic_DNA"/>
</dbReference>
<gene>
    <name evidence="2" type="ORF">CYMTET_18319</name>
</gene>
<proteinExistence type="predicted"/>
<reference evidence="2 3" key="1">
    <citation type="journal article" date="2015" name="Genome Biol. Evol.">
        <title>Comparative Genomics of a Bacterivorous Green Alga Reveals Evolutionary Causalities and Consequences of Phago-Mixotrophic Mode of Nutrition.</title>
        <authorList>
            <person name="Burns J.A."/>
            <person name="Paasch A."/>
            <person name="Narechania A."/>
            <person name="Kim E."/>
        </authorList>
    </citation>
    <scope>NUCLEOTIDE SEQUENCE [LARGE SCALE GENOMIC DNA]</scope>
    <source>
        <strain evidence="2 3">PLY_AMNH</strain>
    </source>
</reference>
<dbReference type="Gene3D" id="3.40.50.150">
    <property type="entry name" value="Vaccinia Virus protein VP39"/>
    <property type="match status" value="1"/>
</dbReference>
<name>A0AAE0L6D3_9CHLO</name>
<dbReference type="AlphaFoldDB" id="A0AAE0L6D3"/>
<comment type="caution">
    <text evidence="2">The sequence shown here is derived from an EMBL/GenBank/DDBJ whole genome shotgun (WGS) entry which is preliminary data.</text>
</comment>
<evidence type="ECO:0008006" key="4">
    <source>
        <dbReference type="Google" id="ProtNLM"/>
    </source>
</evidence>
<evidence type="ECO:0000313" key="3">
    <source>
        <dbReference type="Proteomes" id="UP001190700"/>
    </source>
</evidence>
<dbReference type="InterPro" id="IPR029063">
    <property type="entry name" value="SAM-dependent_MTases_sf"/>
</dbReference>
<evidence type="ECO:0000313" key="2">
    <source>
        <dbReference type="EMBL" id="KAK3273439.1"/>
    </source>
</evidence>
<keyword evidence="3" id="KW-1185">Reference proteome</keyword>
<protein>
    <recommendedName>
        <fullName evidence="4">Histone H3-K79 methyltransferase</fullName>
    </recommendedName>
</protein>
<accession>A0AAE0L6D3</accession>
<organism evidence="2 3">
    <name type="scientific">Cymbomonas tetramitiformis</name>
    <dbReference type="NCBI Taxonomy" id="36881"/>
    <lineage>
        <taxon>Eukaryota</taxon>
        <taxon>Viridiplantae</taxon>
        <taxon>Chlorophyta</taxon>
        <taxon>Pyramimonadophyceae</taxon>
        <taxon>Pyramimonadales</taxon>
        <taxon>Pyramimonadaceae</taxon>
        <taxon>Cymbomonas</taxon>
    </lineage>
</organism>
<evidence type="ECO:0000256" key="1">
    <source>
        <dbReference type="SAM" id="MobiDB-lite"/>
    </source>
</evidence>
<sequence length="282" mass="30963">MNCAYDLYLQLTVFAQGTFGDQSRPKSHSVDAVTTEAAHNEVKEPSASSEPEDEDVRRRRRIKERLAKSKPTLLEQSDAAHNSDKPPSKADILRRLEEMYEDHQPAVFRKVAVVAIERQDKIGDLIYGEVSFLALATALQKHVGSCRSGGTVFYDLGSGAGRSVFGAAMLCPAFTKVCGIELLEGEPPRWLGSGHLYLSSAPGSRHPLPQLCSWLRHPLPQLRSWLPSPSTSALLLAPVTLYLSSAPHPLPQLCSWLPSSSTSALLLAPMFPRRKLVEVLTE</sequence>
<feature type="region of interest" description="Disordered" evidence="1">
    <location>
        <begin position="19"/>
        <end position="88"/>
    </location>
</feature>
<dbReference type="Proteomes" id="UP001190700">
    <property type="component" value="Unassembled WGS sequence"/>
</dbReference>